<dbReference type="EMBL" id="LGRX02013120">
    <property type="protein sequence ID" value="KAK3266410.1"/>
    <property type="molecule type" value="Genomic_DNA"/>
</dbReference>
<sequence>MPLPVVSTTTRPSPAASVSSGDVEWTGPPDSHPFMPQPVTRTFADFIGATGFTVEPLDPEPHVRNNMMSAVTQPTDSDRYATSTGEEDIAPSRPQPSPGCGRPIPGFDRSLLTSSMVCALFLICATAAPLTAAGFGDAGCWRGRMPGSTRWWCWFGCHDSRDGICFASGRVFDRQRGPWWTVARCDSAAAIGSTPRAARFLG</sequence>
<feature type="region of interest" description="Disordered" evidence="1">
    <location>
        <begin position="1"/>
        <end position="31"/>
    </location>
</feature>
<dbReference type="AlphaFoldDB" id="A0AAE0FV23"/>
<accession>A0AAE0FV23</accession>
<evidence type="ECO:0000256" key="1">
    <source>
        <dbReference type="SAM" id="MobiDB-lite"/>
    </source>
</evidence>
<feature type="compositionally biased region" description="Polar residues" evidence="1">
    <location>
        <begin position="72"/>
        <end position="84"/>
    </location>
</feature>
<feature type="compositionally biased region" description="Polar residues" evidence="1">
    <location>
        <begin position="1"/>
        <end position="20"/>
    </location>
</feature>
<organism evidence="2 3">
    <name type="scientific">Cymbomonas tetramitiformis</name>
    <dbReference type="NCBI Taxonomy" id="36881"/>
    <lineage>
        <taxon>Eukaryota</taxon>
        <taxon>Viridiplantae</taxon>
        <taxon>Chlorophyta</taxon>
        <taxon>Pyramimonadophyceae</taxon>
        <taxon>Pyramimonadales</taxon>
        <taxon>Pyramimonadaceae</taxon>
        <taxon>Cymbomonas</taxon>
    </lineage>
</organism>
<reference evidence="2 3" key="1">
    <citation type="journal article" date="2015" name="Genome Biol. Evol.">
        <title>Comparative Genomics of a Bacterivorous Green Alga Reveals Evolutionary Causalities and Consequences of Phago-Mixotrophic Mode of Nutrition.</title>
        <authorList>
            <person name="Burns J.A."/>
            <person name="Paasch A."/>
            <person name="Narechania A."/>
            <person name="Kim E."/>
        </authorList>
    </citation>
    <scope>NUCLEOTIDE SEQUENCE [LARGE SCALE GENOMIC DNA]</scope>
    <source>
        <strain evidence="2 3">PLY_AMNH</strain>
    </source>
</reference>
<feature type="region of interest" description="Disordered" evidence="1">
    <location>
        <begin position="72"/>
        <end position="102"/>
    </location>
</feature>
<proteinExistence type="predicted"/>
<comment type="caution">
    <text evidence="2">The sequence shown here is derived from an EMBL/GenBank/DDBJ whole genome shotgun (WGS) entry which is preliminary data.</text>
</comment>
<evidence type="ECO:0000313" key="3">
    <source>
        <dbReference type="Proteomes" id="UP001190700"/>
    </source>
</evidence>
<name>A0AAE0FV23_9CHLO</name>
<protein>
    <submittedName>
        <fullName evidence="2">Uncharacterized protein</fullName>
    </submittedName>
</protein>
<gene>
    <name evidence="2" type="ORF">CYMTET_24967</name>
</gene>
<evidence type="ECO:0000313" key="2">
    <source>
        <dbReference type="EMBL" id="KAK3266410.1"/>
    </source>
</evidence>
<keyword evidence="3" id="KW-1185">Reference proteome</keyword>
<dbReference type="Proteomes" id="UP001190700">
    <property type="component" value="Unassembled WGS sequence"/>
</dbReference>